<evidence type="ECO:0000313" key="3">
    <source>
        <dbReference type="Proteomes" id="UP001286313"/>
    </source>
</evidence>
<feature type="transmembrane region" description="Helical" evidence="1">
    <location>
        <begin position="168"/>
        <end position="189"/>
    </location>
</feature>
<accession>A0AAE1F0H0</accession>
<feature type="transmembrane region" description="Helical" evidence="1">
    <location>
        <begin position="195"/>
        <end position="217"/>
    </location>
</feature>
<dbReference type="PANTHER" id="PTHR36694">
    <property type="entry name" value="PASIFLORA 1, ISOFORM A-RELATED"/>
    <property type="match status" value="1"/>
</dbReference>
<feature type="transmembrane region" description="Helical" evidence="1">
    <location>
        <begin position="96"/>
        <end position="121"/>
    </location>
</feature>
<dbReference type="AlphaFoldDB" id="A0AAE1F0H0"/>
<name>A0AAE1F0H0_PETCI</name>
<comment type="caution">
    <text evidence="2">The sequence shown here is derived from an EMBL/GenBank/DDBJ whole genome shotgun (WGS) entry which is preliminary data.</text>
</comment>
<organism evidence="2 3">
    <name type="scientific">Petrolisthes cinctipes</name>
    <name type="common">Flat porcelain crab</name>
    <dbReference type="NCBI Taxonomy" id="88211"/>
    <lineage>
        <taxon>Eukaryota</taxon>
        <taxon>Metazoa</taxon>
        <taxon>Ecdysozoa</taxon>
        <taxon>Arthropoda</taxon>
        <taxon>Crustacea</taxon>
        <taxon>Multicrustacea</taxon>
        <taxon>Malacostraca</taxon>
        <taxon>Eumalacostraca</taxon>
        <taxon>Eucarida</taxon>
        <taxon>Decapoda</taxon>
        <taxon>Pleocyemata</taxon>
        <taxon>Anomura</taxon>
        <taxon>Galatheoidea</taxon>
        <taxon>Porcellanidae</taxon>
        <taxon>Petrolisthes</taxon>
    </lineage>
</organism>
<proteinExistence type="predicted"/>
<keyword evidence="3" id="KW-1185">Reference proteome</keyword>
<reference evidence="2" key="1">
    <citation type="submission" date="2023-10" db="EMBL/GenBank/DDBJ databases">
        <title>Genome assemblies of two species of porcelain crab, Petrolisthes cinctipes and Petrolisthes manimaculis (Anomura: Porcellanidae).</title>
        <authorList>
            <person name="Angst P."/>
        </authorList>
    </citation>
    <scope>NUCLEOTIDE SEQUENCE</scope>
    <source>
        <strain evidence="2">PB745_01</strain>
        <tissue evidence="2">Gill</tissue>
    </source>
</reference>
<feature type="transmembrane region" description="Helical" evidence="1">
    <location>
        <begin position="133"/>
        <end position="156"/>
    </location>
</feature>
<dbReference type="PANTHER" id="PTHR36694:SF11">
    <property type="entry name" value="LP21121P-RELATED"/>
    <property type="match status" value="1"/>
</dbReference>
<sequence>MPGTILCGGIWQEYKRGSVAIIVRVRLSVDSVSDSVFPGCSKEEGCSVPHRLLSPDASIAQLVCVMDKCRAWCCGGEDGRPKCLFTRCCCCSLRTAVIVIASFEIVFCLLLSIFFALLIPANPVRHSTGYGNLSPIAMFLQVIIHLGVACVLIHGIRKNNRRLMWAWMWARGVEVVTDASKMLVFSLVVVESVEVFFIIFAVSAITVFNIMVVRSYILELKARTDMVGPAIHYDPEVDKVEA</sequence>
<evidence type="ECO:0000256" key="1">
    <source>
        <dbReference type="SAM" id="Phobius"/>
    </source>
</evidence>
<gene>
    <name evidence="2" type="ORF">Pcinc_029240</name>
</gene>
<evidence type="ECO:0000313" key="2">
    <source>
        <dbReference type="EMBL" id="KAK3865125.1"/>
    </source>
</evidence>
<keyword evidence="1" id="KW-0812">Transmembrane</keyword>
<keyword evidence="1" id="KW-1133">Transmembrane helix</keyword>
<protein>
    <submittedName>
        <fullName evidence="2">Uncharacterized protein</fullName>
    </submittedName>
</protein>
<keyword evidence="1" id="KW-0472">Membrane</keyword>
<dbReference type="Proteomes" id="UP001286313">
    <property type="component" value="Unassembled WGS sequence"/>
</dbReference>
<dbReference type="EMBL" id="JAWQEG010003659">
    <property type="protein sequence ID" value="KAK3865125.1"/>
    <property type="molecule type" value="Genomic_DNA"/>
</dbReference>